<dbReference type="Pfam" id="PF07722">
    <property type="entry name" value="Peptidase_C26"/>
    <property type="match status" value="1"/>
</dbReference>
<evidence type="ECO:0000256" key="5">
    <source>
        <dbReference type="ARBA" id="ARBA00066788"/>
    </source>
</evidence>
<keyword evidence="7" id="KW-1185">Reference proteome</keyword>
<dbReference type="InterPro" id="IPR029062">
    <property type="entry name" value="Class_I_gatase-like"/>
</dbReference>
<dbReference type="GO" id="GO:0006598">
    <property type="term" value="P:polyamine catabolic process"/>
    <property type="evidence" value="ECO:0007669"/>
    <property type="project" value="TreeGrafter"/>
</dbReference>
<dbReference type="GO" id="GO:0033969">
    <property type="term" value="F:gamma-glutamyl-gamma-aminobutyrate hydrolase activity"/>
    <property type="evidence" value="ECO:0007669"/>
    <property type="project" value="UniProtKB-EC"/>
</dbReference>
<dbReference type="Gene3D" id="3.40.50.880">
    <property type="match status" value="1"/>
</dbReference>
<dbReference type="Proteomes" id="UP000630353">
    <property type="component" value="Unassembled WGS sequence"/>
</dbReference>
<comment type="catalytic activity">
    <reaction evidence="2">
        <text>4-(gamma-L-glutamylamino)butanoate + H2O = 4-aminobutanoate + L-glutamate</text>
        <dbReference type="Rhea" id="RHEA:19737"/>
        <dbReference type="ChEBI" id="CHEBI:15377"/>
        <dbReference type="ChEBI" id="CHEBI:29985"/>
        <dbReference type="ChEBI" id="CHEBI:58800"/>
        <dbReference type="ChEBI" id="CHEBI:59888"/>
        <dbReference type="EC" id="3.5.1.94"/>
    </reaction>
</comment>
<dbReference type="FunFam" id="3.40.50.880:FF:000030">
    <property type="entry name" value="Gamma-glutamyl-gamma-aminobutyrate hydrolase PuuD"/>
    <property type="match status" value="1"/>
</dbReference>
<dbReference type="PANTHER" id="PTHR43235">
    <property type="entry name" value="GLUTAMINE AMIDOTRANSFERASE PB2B2.05-RELATED"/>
    <property type="match status" value="1"/>
</dbReference>
<name>A0A918XMD7_9PROT</name>
<evidence type="ECO:0000256" key="4">
    <source>
        <dbReference type="ARBA" id="ARBA00060634"/>
    </source>
</evidence>
<protein>
    <recommendedName>
        <fullName evidence="5">gamma-glutamyl-gamma-aminobutyrate hydrolase</fullName>
        <ecNumber evidence="5">3.5.1.94</ecNumber>
    </recommendedName>
</protein>
<dbReference type="EC" id="3.5.1.94" evidence="5"/>
<dbReference type="RefSeq" id="WP_189986966.1">
    <property type="nucleotide sequence ID" value="NZ_BMZS01000001.1"/>
</dbReference>
<evidence type="ECO:0000313" key="7">
    <source>
        <dbReference type="Proteomes" id="UP000630353"/>
    </source>
</evidence>
<sequence length="258" mass="27494">MTDLGLPLIGVTACRIETDSHAYQKVTEKYVTVIVDEVGACPVMIPALPAGIHPEVLVRRLDGILLTGSPSNVHPEHYLGTPAENPAEHDPARDAVTLPLIRAAVAAGVPLLGLCRGVQEMNVAFGGTLVQRIQDDPAKLDHRMRRDVPFDWQYRKAHPIAPTPGGLLERIAGPGPHLVNSLHGQGVDRPGPRVRVEATAPDGVVEAISIAEAPGFALGVQWHPEWPRPCAGVDRALFQAFAAAVRARAARSARAAAE</sequence>
<dbReference type="GO" id="GO:0005829">
    <property type="term" value="C:cytosol"/>
    <property type="evidence" value="ECO:0007669"/>
    <property type="project" value="TreeGrafter"/>
</dbReference>
<dbReference type="AlphaFoldDB" id="A0A918XMD7"/>
<gene>
    <name evidence="6" type="primary">spuA</name>
    <name evidence="6" type="ORF">GCM10017083_01240</name>
</gene>
<dbReference type="SUPFAM" id="SSF52317">
    <property type="entry name" value="Class I glutamine amidotransferase-like"/>
    <property type="match status" value="1"/>
</dbReference>
<comment type="function">
    <text evidence="3">Involved in the breakdown of putrescine via hydrolysis of the gamma-glutamyl linkage of gamma-glutamyl-gamma-aminobutyrate.</text>
</comment>
<reference evidence="6" key="1">
    <citation type="journal article" date="2014" name="Int. J. Syst. Evol. Microbiol.">
        <title>Complete genome sequence of Corynebacterium casei LMG S-19264T (=DSM 44701T), isolated from a smear-ripened cheese.</title>
        <authorList>
            <consortium name="US DOE Joint Genome Institute (JGI-PGF)"/>
            <person name="Walter F."/>
            <person name="Albersmeier A."/>
            <person name="Kalinowski J."/>
            <person name="Ruckert C."/>
        </authorList>
    </citation>
    <scope>NUCLEOTIDE SEQUENCE</scope>
    <source>
        <strain evidence="6">KCTC 42651</strain>
    </source>
</reference>
<dbReference type="EMBL" id="BMZS01000001">
    <property type="protein sequence ID" value="GHD39415.1"/>
    <property type="molecule type" value="Genomic_DNA"/>
</dbReference>
<keyword evidence="6" id="KW-0315">Glutamine amidotransferase</keyword>
<dbReference type="InterPro" id="IPR011697">
    <property type="entry name" value="Peptidase_C26"/>
</dbReference>
<evidence type="ECO:0000256" key="2">
    <source>
        <dbReference type="ARBA" id="ARBA00052718"/>
    </source>
</evidence>
<dbReference type="PANTHER" id="PTHR43235:SF1">
    <property type="entry name" value="GLUTAMINE AMIDOTRANSFERASE PB2B2.05-RELATED"/>
    <property type="match status" value="1"/>
</dbReference>
<comment type="similarity">
    <text evidence="1">Belongs to the peptidase C26 family.</text>
</comment>
<evidence type="ECO:0000256" key="3">
    <source>
        <dbReference type="ARBA" id="ARBA00055068"/>
    </source>
</evidence>
<organism evidence="6 7">
    <name type="scientific">Thalassobaculum fulvum</name>
    <dbReference type="NCBI Taxonomy" id="1633335"/>
    <lineage>
        <taxon>Bacteria</taxon>
        <taxon>Pseudomonadati</taxon>
        <taxon>Pseudomonadota</taxon>
        <taxon>Alphaproteobacteria</taxon>
        <taxon>Rhodospirillales</taxon>
        <taxon>Thalassobaculaceae</taxon>
        <taxon>Thalassobaculum</taxon>
    </lineage>
</organism>
<dbReference type="CDD" id="cd01745">
    <property type="entry name" value="GATase1_2"/>
    <property type="match status" value="1"/>
</dbReference>
<accession>A0A918XMD7</accession>
<reference evidence="6" key="2">
    <citation type="submission" date="2020-09" db="EMBL/GenBank/DDBJ databases">
        <authorList>
            <person name="Sun Q."/>
            <person name="Kim S."/>
        </authorList>
    </citation>
    <scope>NUCLEOTIDE SEQUENCE</scope>
    <source>
        <strain evidence="6">KCTC 42651</strain>
    </source>
</reference>
<evidence type="ECO:0000256" key="1">
    <source>
        <dbReference type="ARBA" id="ARBA00011083"/>
    </source>
</evidence>
<proteinExistence type="inferred from homology"/>
<dbReference type="PROSITE" id="PS51273">
    <property type="entry name" value="GATASE_TYPE_1"/>
    <property type="match status" value="1"/>
</dbReference>
<evidence type="ECO:0000313" key="6">
    <source>
        <dbReference type="EMBL" id="GHD39415.1"/>
    </source>
</evidence>
<dbReference type="InterPro" id="IPR044668">
    <property type="entry name" value="PuuD-like"/>
</dbReference>
<comment type="caution">
    <text evidence="6">The sequence shown here is derived from an EMBL/GenBank/DDBJ whole genome shotgun (WGS) entry which is preliminary data.</text>
</comment>
<comment type="pathway">
    <text evidence="4">Amine and polyamine degradation; putrescine degradation; 4-aminobutanoate from putrescine: step 4/4.</text>
</comment>